<evidence type="ECO:0000313" key="1">
    <source>
        <dbReference type="EMBL" id="ETO22657.1"/>
    </source>
</evidence>
<protein>
    <submittedName>
        <fullName evidence="1">Uncharacterized protein</fullName>
    </submittedName>
</protein>
<organism evidence="1 2">
    <name type="scientific">Reticulomyxa filosa</name>
    <dbReference type="NCBI Taxonomy" id="46433"/>
    <lineage>
        <taxon>Eukaryota</taxon>
        <taxon>Sar</taxon>
        <taxon>Rhizaria</taxon>
        <taxon>Retaria</taxon>
        <taxon>Foraminifera</taxon>
        <taxon>Monothalamids</taxon>
        <taxon>Reticulomyxidae</taxon>
        <taxon>Reticulomyxa</taxon>
    </lineage>
</organism>
<gene>
    <name evidence="1" type="ORF">RFI_14536</name>
</gene>
<dbReference type="EMBL" id="ASPP01010568">
    <property type="protein sequence ID" value="ETO22657.1"/>
    <property type="molecule type" value="Genomic_DNA"/>
</dbReference>
<proteinExistence type="predicted"/>
<keyword evidence="2" id="KW-1185">Reference proteome</keyword>
<reference evidence="1 2" key="1">
    <citation type="journal article" date="2013" name="Curr. Biol.">
        <title>The Genome of the Foraminiferan Reticulomyxa filosa.</title>
        <authorList>
            <person name="Glockner G."/>
            <person name="Hulsmann N."/>
            <person name="Schleicher M."/>
            <person name="Noegel A.A."/>
            <person name="Eichinger L."/>
            <person name="Gallinger C."/>
            <person name="Pawlowski J."/>
            <person name="Sierra R."/>
            <person name="Euteneuer U."/>
            <person name="Pillet L."/>
            <person name="Moustafa A."/>
            <person name="Platzer M."/>
            <person name="Groth M."/>
            <person name="Szafranski K."/>
            <person name="Schliwa M."/>
        </authorList>
    </citation>
    <scope>NUCLEOTIDE SEQUENCE [LARGE SCALE GENOMIC DNA]</scope>
</reference>
<name>X6NBF8_RETFI</name>
<evidence type="ECO:0000313" key="2">
    <source>
        <dbReference type="Proteomes" id="UP000023152"/>
    </source>
</evidence>
<comment type="caution">
    <text evidence="1">The sequence shown here is derived from an EMBL/GenBank/DDBJ whole genome shotgun (WGS) entry which is preliminary data.</text>
</comment>
<dbReference type="Proteomes" id="UP000023152">
    <property type="component" value="Unassembled WGS sequence"/>
</dbReference>
<accession>X6NBF8</accession>
<sequence length="176" mass="19828">MDSRDTNETLTTTTTTTTTTTDMETCLLRCDEDPFCTHVIFVERVSGRIPVDDVIQTMLHQRRVQVPDADEHCVSQSANVTLLYYNLCLLAHSSNCQPRSIDHTLLQQLSSPFPLSSIPSSSSSSSLLFFNEVTDYLPKFVLAILVRLNSPLQQAFNLLSAWNGLCLYVHVYMCLF</sequence>
<dbReference type="AlphaFoldDB" id="X6NBF8"/>
<feature type="non-terminal residue" evidence="1">
    <location>
        <position position="176"/>
    </location>
</feature>